<dbReference type="InterPro" id="IPR050109">
    <property type="entry name" value="HTH-type_TetR-like_transc_reg"/>
</dbReference>
<dbReference type="Gene3D" id="1.10.357.10">
    <property type="entry name" value="Tetracycline Repressor, domain 2"/>
    <property type="match status" value="1"/>
</dbReference>
<dbReference type="PRINTS" id="PR00455">
    <property type="entry name" value="HTHTETR"/>
</dbReference>
<evidence type="ECO:0000259" key="5">
    <source>
        <dbReference type="PROSITE" id="PS50977"/>
    </source>
</evidence>
<accession>A0A2V1HYL3</accession>
<comment type="caution">
    <text evidence="6">The sequence shown here is derived from an EMBL/GenBank/DDBJ whole genome shotgun (WGS) entry which is preliminary data.</text>
</comment>
<dbReference type="Proteomes" id="UP000244893">
    <property type="component" value="Unassembled WGS sequence"/>
</dbReference>
<keyword evidence="2 4" id="KW-0238">DNA-binding</keyword>
<keyword evidence="3" id="KW-0804">Transcription</keyword>
<evidence type="ECO:0000256" key="2">
    <source>
        <dbReference type="ARBA" id="ARBA00023125"/>
    </source>
</evidence>
<organism evidence="6 7">
    <name type="scientific">Amnibacterium flavum</name>
    <dbReference type="NCBI Taxonomy" id="2173173"/>
    <lineage>
        <taxon>Bacteria</taxon>
        <taxon>Bacillati</taxon>
        <taxon>Actinomycetota</taxon>
        <taxon>Actinomycetes</taxon>
        <taxon>Micrococcales</taxon>
        <taxon>Microbacteriaceae</taxon>
        <taxon>Amnibacterium</taxon>
    </lineage>
</organism>
<dbReference type="AlphaFoldDB" id="A0A2V1HYL3"/>
<dbReference type="GO" id="GO:0003700">
    <property type="term" value="F:DNA-binding transcription factor activity"/>
    <property type="evidence" value="ECO:0007669"/>
    <property type="project" value="TreeGrafter"/>
</dbReference>
<dbReference type="SUPFAM" id="SSF46689">
    <property type="entry name" value="Homeodomain-like"/>
    <property type="match status" value="1"/>
</dbReference>
<dbReference type="InterPro" id="IPR001647">
    <property type="entry name" value="HTH_TetR"/>
</dbReference>
<feature type="DNA-binding region" description="H-T-H motif" evidence="4">
    <location>
        <begin position="31"/>
        <end position="50"/>
    </location>
</feature>
<dbReference type="OrthoDB" id="3784817at2"/>
<evidence type="ECO:0000313" key="6">
    <source>
        <dbReference type="EMBL" id="PVZ95614.1"/>
    </source>
</evidence>
<dbReference type="PANTHER" id="PTHR30055:SF234">
    <property type="entry name" value="HTH-TYPE TRANSCRIPTIONAL REGULATOR BETI"/>
    <property type="match status" value="1"/>
</dbReference>
<feature type="domain" description="HTH tetR-type" evidence="5">
    <location>
        <begin position="8"/>
        <end position="68"/>
    </location>
</feature>
<keyword evidence="1" id="KW-0805">Transcription regulation</keyword>
<name>A0A2V1HYL3_9MICO</name>
<dbReference type="RefSeq" id="WP_116755349.1">
    <property type="nucleotide sequence ID" value="NZ_JBHUEX010000001.1"/>
</dbReference>
<proteinExistence type="predicted"/>
<dbReference type="PANTHER" id="PTHR30055">
    <property type="entry name" value="HTH-TYPE TRANSCRIPTIONAL REGULATOR RUTR"/>
    <property type="match status" value="1"/>
</dbReference>
<dbReference type="Pfam" id="PF00440">
    <property type="entry name" value="TetR_N"/>
    <property type="match status" value="1"/>
</dbReference>
<keyword evidence="7" id="KW-1185">Reference proteome</keyword>
<dbReference type="PROSITE" id="PS50977">
    <property type="entry name" value="HTH_TETR_2"/>
    <property type="match status" value="1"/>
</dbReference>
<dbReference type="EMBL" id="QEOP01000001">
    <property type="protein sequence ID" value="PVZ95614.1"/>
    <property type="molecule type" value="Genomic_DNA"/>
</dbReference>
<evidence type="ECO:0000313" key="7">
    <source>
        <dbReference type="Proteomes" id="UP000244893"/>
    </source>
</evidence>
<protein>
    <submittedName>
        <fullName evidence="6">TetR family transcriptional regulator</fullName>
    </submittedName>
</protein>
<sequence>MTDLGVPPDNRTRIIEVAARLLREQGPAAVTTRGVAQEAGVQAPAIYRLFQDKDGLLEAVAEHVMATHVAMKAAVVDEAEAANTDPVEDLRAGWRTQVDFGLTNPALFRLLSDPARVANSPAAGMGKAVLEARIHRVAVAGRLKVSERRAVELFQAAGVGVVTTLLTAPAGQRDAGLAEAALDGVLAQIITDEREITDTGPATTTIAFRAIAHALPGLSASERGLLSEWLDRVITAYEAS</sequence>
<reference evidence="6 7" key="1">
    <citation type="submission" date="2018-05" db="EMBL/GenBank/DDBJ databases">
        <title>Amnibacterium sp. M8JJ-5, whole genome shotgun sequence.</title>
        <authorList>
            <person name="Tuo L."/>
        </authorList>
    </citation>
    <scope>NUCLEOTIDE SEQUENCE [LARGE SCALE GENOMIC DNA]</scope>
    <source>
        <strain evidence="6 7">M8JJ-5</strain>
    </source>
</reference>
<evidence type="ECO:0000256" key="1">
    <source>
        <dbReference type="ARBA" id="ARBA00023015"/>
    </source>
</evidence>
<dbReference type="InterPro" id="IPR009057">
    <property type="entry name" value="Homeodomain-like_sf"/>
</dbReference>
<evidence type="ECO:0000256" key="3">
    <source>
        <dbReference type="ARBA" id="ARBA00023163"/>
    </source>
</evidence>
<evidence type="ECO:0000256" key="4">
    <source>
        <dbReference type="PROSITE-ProRule" id="PRU00335"/>
    </source>
</evidence>
<gene>
    <name evidence="6" type="ORF">DDQ50_03750</name>
</gene>
<dbReference type="GO" id="GO:0000976">
    <property type="term" value="F:transcription cis-regulatory region binding"/>
    <property type="evidence" value="ECO:0007669"/>
    <property type="project" value="TreeGrafter"/>
</dbReference>